<dbReference type="RefSeq" id="WP_190958763.1">
    <property type="nucleotide sequence ID" value="NZ_JACJTU010000045.1"/>
</dbReference>
<dbReference type="PROSITE" id="PS50293">
    <property type="entry name" value="TPR_REGION"/>
    <property type="match status" value="2"/>
</dbReference>
<dbReference type="Pfam" id="PF00515">
    <property type="entry name" value="TPR_1"/>
    <property type="match status" value="1"/>
</dbReference>
<dbReference type="EMBL" id="JACJTU010000045">
    <property type="protein sequence ID" value="MBD2738207.1"/>
    <property type="molecule type" value="Genomic_DNA"/>
</dbReference>
<protein>
    <submittedName>
        <fullName evidence="4">Tetratricopeptide repeat protein</fullName>
    </submittedName>
</protein>
<feature type="repeat" description="TPR" evidence="3">
    <location>
        <begin position="486"/>
        <end position="519"/>
    </location>
</feature>
<dbReference type="PROSITE" id="PS50005">
    <property type="entry name" value="TPR"/>
    <property type="match status" value="7"/>
</dbReference>
<evidence type="ECO:0000256" key="2">
    <source>
        <dbReference type="ARBA" id="ARBA00022803"/>
    </source>
</evidence>
<feature type="repeat" description="TPR" evidence="3">
    <location>
        <begin position="354"/>
        <end position="387"/>
    </location>
</feature>
<dbReference type="SUPFAM" id="SSF48452">
    <property type="entry name" value="TPR-like"/>
    <property type="match status" value="1"/>
</dbReference>
<evidence type="ECO:0000256" key="3">
    <source>
        <dbReference type="PROSITE-ProRule" id="PRU00339"/>
    </source>
</evidence>
<evidence type="ECO:0000256" key="1">
    <source>
        <dbReference type="ARBA" id="ARBA00022737"/>
    </source>
</evidence>
<organism evidence="4 5">
    <name type="scientific">Nostoc paludosum FACHB-159</name>
    <dbReference type="NCBI Taxonomy" id="2692908"/>
    <lineage>
        <taxon>Bacteria</taxon>
        <taxon>Bacillati</taxon>
        <taxon>Cyanobacteriota</taxon>
        <taxon>Cyanophyceae</taxon>
        <taxon>Nostocales</taxon>
        <taxon>Nostocaceae</taxon>
        <taxon>Nostoc</taxon>
    </lineage>
</organism>
<dbReference type="Pfam" id="PF13181">
    <property type="entry name" value="TPR_8"/>
    <property type="match status" value="1"/>
</dbReference>
<dbReference type="InterPro" id="IPR050498">
    <property type="entry name" value="Ycf3"/>
</dbReference>
<dbReference type="InterPro" id="IPR019734">
    <property type="entry name" value="TPR_rpt"/>
</dbReference>
<dbReference type="Proteomes" id="UP000637383">
    <property type="component" value="Unassembled WGS sequence"/>
</dbReference>
<accession>A0ABR8KJG9</accession>
<keyword evidence="5" id="KW-1185">Reference proteome</keyword>
<keyword evidence="2 3" id="KW-0802">TPR repeat</keyword>
<feature type="repeat" description="TPR" evidence="3">
    <location>
        <begin position="252"/>
        <end position="285"/>
    </location>
</feature>
<gene>
    <name evidence="4" type="ORF">H6H03_30740</name>
</gene>
<feature type="repeat" description="TPR" evidence="3">
    <location>
        <begin position="452"/>
        <end position="485"/>
    </location>
</feature>
<feature type="repeat" description="TPR" evidence="3">
    <location>
        <begin position="286"/>
        <end position="319"/>
    </location>
</feature>
<proteinExistence type="predicted"/>
<reference evidence="4 5" key="1">
    <citation type="journal article" date="2020" name="ISME J.">
        <title>Comparative genomics reveals insights into cyanobacterial evolution and habitat adaptation.</title>
        <authorList>
            <person name="Chen M.Y."/>
            <person name="Teng W.K."/>
            <person name="Zhao L."/>
            <person name="Hu C.X."/>
            <person name="Zhou Y.K."/>
            <person name="Han B.P."/>
            <person name="Song L.R."/>
            <person name="Shu W.S."/>
        </authorList>
    </citation>
    <scope>NUCLEOTIDE SEQUENCE [LARGE SCALE GENOMIC DNA]</scope>
    <source>
        <strain evidence="4 5">FACHB-159</strain>
    </source>
</reference>
<dbReference type="InterPro" id="IPR011990">
    <property type="entry name" value="TPR-like_helical_dom_sf"/>
</dbReference>
<keyword evidence="1" id="KW-0677">Repeat</keyword>
<dbReference type="PANTHER" id="PTHR44858:SF1">
    <property type="entry name" value="UDP-N-ACETYLGLUCOSAMINE--PEPTIDE N-ACETYLGLUCOSAMINYLTRANSFERASE SPINDLY-RELATED"/>
    <property type="match status" value="1"/>
</dbReference>
<evidence type="ECO:0000313" key="4">
    <source>
        <dbReference type="EMBL" id="MBD2738207.1"/>
    </source>
</evidence>
<dbReference type="SMART" id="SM00028">
    <property type="entry name" value="TPR"/>
    <property type="match status" value="8"/>
</dbReference>
<comment type="caution">
    <text evidence="4">The sequence shown here is derived from an EMBL/GenBank/DDBJ whole genome shotgun (WGS) entry which is preliminary data.</text>
</comment>
<sequence>MDWITLLRSLQSDFIKRLTSGCLLHCETEGQHSEVTIISGERLKALREFCWQMAEKYKRVLPVRDVFISYLKGKLGEEVVKERLADFITEVDYEKRFGGDGKIDFTLTCDPSIGIEVKSRHGSIDRVRWSISSEEVEKNAVVVCILIQEDVSEAQSEYHLFLAGFLPTRMIKLKTGRISFGIEQLLYGGGLFCYLEQLQSSGNQNYFKPQPPSYKYLPKQQTPPKPTNNQLLKSSFKPDVESYLYSRDEDLSLLYLKLGDESFKKGEYANAIANYNQVLEVNHSDDDLYYKRGLAHYQIGDCEAAIADYSQAIQININDAKFYNKRGLALYQLGRLEEAINDYTQAIRINPNLAVAYKNRAEARSHLGDNQGAIEDYTQAIKINPDYADAYKNRGIARYLLGTPPVFSQAIKVNPQDAVAYKNRGNARSDLGDFQGAIEDYTQAIQINPNYIDAYYNRGNARFDLEDFEGAFEDYTQAIDINSNYADAYYNRGNTRLEMADKQGAIEDFQKAADIYRKEGKLEALKDTKQRILDLEIEESLDILNF</sequence>
<dbReference type="PANTHER" id="PTHR44858">
    <property type="entry name" value="TETRATRICOPEPTIDE REPEAT PROTEIN 6"/>
    <property type="match status" value="1"/>
</dbReference>
<feature type="repeat" description="TPR" evidence="3">
    <location>
        <begin position="418"/>
        <end position="451"/>
    </location>
</feature>
<evidence type="ECO:0000313" key="5">
    <source>
        <dbReference type="Proteomes" id="UP000637383"/>
    </source>
</evidence>
<feature type="repeat" description="TPR" evidence="3">
    <location>
        <begin position="320"/>
        <end position="353"/>
    </location>
</feature>
<dbReference type="Gene3D" id="1.25.40.10">
    <property type="entry name" value="Tetratricopeptide repeat domain"/>
    <property type="match status" value="4"/>
</dbReference>
<dbReference type="Pfam" id="PF13414">
    <property type="entry name" value="TPR_11"/>
    <property type="match status" value="3"/>
</dbReference>
<name>A0ABR8KJG9_9NOSO</name>